<accession>A0A1I4CYE6</accession>
<gene>
    <name evidence="1" type="ORF">SAMN04488036_102516</name>
</gene>
<keyword evidence="2" id="KW-1185">Reference proteome</keyword>
<evidence type="ECO:0000313" key="2">
    <source>
        <dbReference type="Proteomes" id="UP000198851"/>
    </source>
</evidence>
<dbReference type="AlphaFoldDB" id="A0A1I4CYE6"/>
<proteinExistence type="predicted"/>
<reference evidence="2" key="1">
    <citation type="submission" date="2016-10" db="EMBL/GenBank/DDBJ databases">
        <authorList>
            <person name="Varghese N."/>
            <person name="Submissions S."/>
        </authorList>
    </citation>
    <scope>NUCLEOTIDE SEQUENCE [LARGE SCALE GENOMIC DNA]</scope>
    <source>
        <strain evidence="2">DSM 28453</strain>
    </source>
</reference>
<protein>
    <submittedName>
        <fullName evidence="1">Uncharacterized protein</fullName>
    </submittedName>
</protein>
<evidence type="ECO:0000313" key="1">
    <source>
        <dbReference type="EMBL" id="SFK84891.1"/>
    </source>
</evidence>
<dbReference type="Proteomes" id="UP000198851">
    <property type="component" value="Unassembled WGS sequence"/>
</dbReference>
<organism evidence="1 2">
    <name type="scientific">Shimia haliotis</name>
    <dbReference type="NCBI Taxonomy" id="1280847"/>
    <lineage>
        <taxon>Bacteria</taxon>
        <taxon>Pseudomonadati</taxon>
        <taxon>Pseudomonadota</taxon>
        <taxon>Alphaproteobacteria</taxon>
        <taxon>Rhodobacterales</taxon>
        <taxon>Roseobacteraceae</taxon>
    </lineage>
</organism>
<name>A0A1I4CYE6_9RHOB</name>
<sequence>MGRWRGEAVPRWGEWQEVAGLGVGVACFGRIEGDMAFWN</sequence>
<dbReference type="EMBL" id="FOSZ01000002">
    <property type="protein sequence ID" value="SFK84891.1"/>
    <property type="molecule type" value="Genomic_DNA"/>
</dbReference>